<protein>
    <submittedName>
        <fullName evidence="3">Endonuclease</fullName>
    </submittedName>
</protein>
<name>A0ABW7I4P2_9RHOB</name>
<feature type="transmembrane region" description="Helical" evidence="2">
    <location>
        <begin position="38"/>
        <end position="59"/>
    </location>
</feature>
<feature type="region of interest" description="Disordered" evidence="1">
    <location>
        <begin position="164"/>
        <end position="225"/>
    </location>
</feature>
<comment type="caution">
    <text evidence="3">The sequence shown here is derived from an EMBL/GenBank/DDBJ whole genome shotgun (WGS) entry which is preliminary data.</text>
</comment>
<accession>A0ABW7I4P2</accession>
<feature type="transmembrane region" description="Helical" evidence="2">
    <location>
        <begin position="12"/>
        <end position="32"/>
    </location>
</feature>
<evidence type="ECO:0000313" key="4">
    <source>
        <dbReference type="Proteomes" id="UP001607157"/>
    </source>
</evidence>
<evidence type="ECO:0000256" key="1">
    <source>
        <dbReference type="SAM" id="MobiDB-lite"/>
    </source>
</evidence>
<keyword evidence="2" id="KW-1133">Transmembrane helix</keyword>
<keyword evidence="2" id="KW-0812">Transmembrane</keyword>
<feature type="compositionally biased region" description="Low complexity" evidence="1">
    <location>
        <begin position="132"/>
        <end position="152"/>
    </location>
</feature>
<reference evidence="3 4" key="1">
    <citation type="submission" date="2024-10" db="EMBL/GenBank/DDBJ databases">
        <authorList>
            <person name="Yang X.-N."/>
        </authorList>
    </citation>
    <scope>NUCLEOTIDE SEQUENCE [LARGE SCALE GENOMIC DNA]</scope>
    <source>
        <strain evidence="3 4">CAU 1059</strain>
    </source>
</reference>
<keyword evidence="3" id="KW-0255">Endonuclease</keyword>
<feature type="region of interest" description="Disordered" evidence="1">
    <location>
        <begin position="69"/>
        <end position="152"/>
    </location>
</feature>
<keyword evidence="2" id="KW-0472">Membrane</keyword>
<feature type="compositionally biased region" description="Low complexity" evidence="1">
    <location>
        <begin position="196"/>
        <end position="206"/>
    </location>
</feature>
<evidence type="ECO:0000313" key="3">
    <source>
        <dbReference type="EMBL" id="MFH0253139.1"/>
    </source>
</evidence>
<dbReference type="EMBL" id="JBIHMM010000001">
    <property type="protein sequence ID" value="MFH0253139.1"/>
    <property type="molecule type" value="Genomic_DNA"/>
</dbReference>
<proteinExistence type="predicted"/>
<feature type="compositionally biased region" description="Low complexity" evidence="1">
    <location>
        <begin position="89"/>
        <end position="103"/>
    </location>
</feature>
<feature type="compositionally biased region" description="Basic residues" evidence="1">
    <location>
        <begin position="181"/>
        <end position="195"/>
    </location>
</feature>
<gene>
    <name evidence="3" type="ORF">ACGRVM_04500</name>
</gene>
<dbReference type="GO" id="GO:0004519">
    <property type="term" value="F:endonuclease activity"/>
    <property type="evidence" value="ECO:0007669"/>
    <property type="project" value="UniProtKB-KW"/>
</dbReference>
<keyword evidence="3" id="KW-0378">Hydrolase</keyword>
<feature type="compositionally biased region" description="Polar residues" evidence="1">
    <location>
        <begin position="69"/>
        <end position="78"/>
    </location>
</feature>
<organism evidence="3 4">
    <name type="scientific">Roseovarius aquimarinus</name>
    <dbReference type="NCBI Taxonomy" id="1229156"/>
    <lineage>
        <taxon>Bacteria</taxon>
        <taxon>Pseudomonadati</taxon>
        <taxon>Pseudomonadota</taxon>
        <taxon>Alphaproteobacteria</taxon>
        <taxon>Rhodobacterales</taxon>
        <taxon>Roseobacteraceae</taxon>
        <taxon>Roseovarius</taxon>
    </lineage>
</organism>
<keyword evidence="4" id="KW-1185">Reference proteome</keyword>
<keyword evidence="3" id="KW-0540">Nuclease</keyword>
<dbReference type="RefSeq" id="WP_377168267.1">
    <property type="nucleotide sequence ID" value="NZ_JBHTJC010000001.1"/>
</dbReference>
<sequence length="301" mass="30363">MTTDDSARKCASTCWYVAVGLGLLLAVVLIGAAEWSLLWGLLFGVLAFLILGFVLPQLVCTSGAQRPMASQQPNSSLVSGDPAAPLPGGPHASAASAAAATPPYVGDEADEKPAPQAHPVASEARRARPEAESGGASPTSTKAPTDGVAATAAPAASASAAAASVPASKPAKAEPAPKPKPAAKAKPAAKSKPAAKAKDTPAATGAGEKPETLSAPRAGGADDLKWIKGVGPKLETMLNDMGFYHYDQIAKWSDAEVAWVDGNVPGFKGRASRDDWRGQAKTLASGGTTEFSARASKGGVY</sequence>
<dbReference type="Proteomes" id="UP001607157">
    <property type="component" value="Unassembled WGS sequence"/>
</dbReference>
<evidence type="ECO:0000256" key="2">
    <source>
        <dbReference type="SAM" id="Phobius"/>
    </source>
</evidence>